<dbReference type="AlphaFoldDB" id="A0A022PZD3"/>
<gene>
    <name evidence="3" type="ORF">MIMGU_mgv1a009602mg</name>
</gene>
<dbReference type="EMBL" id="KI632259">
    <property type="protein sequence ID" value="EYU20864.1"/>
    <property type="molecule type" value="Genomic_DNA"/>
</dbReference>
<dbReference type="InterPro" id="IPR011600">
    <property type="entry name" value="Pept_C14_caspase"/>
</dbReference>
<evidence type="ECO:0000313" key="4">
    <source>
        <dbReference type="Proteomes" id="UP000030748"/>
    </source>
</evidence>
<evidence type="ECO:0000259" key="2">
    <source>
        <dbReference type="Pfam" id="PF00656"/>
    </source>
</evidence>
<dbReference type="OMA" id="EICETSE"/>
<dbReference type="PhylomeDB" id="A0A022PZD3"/>
<dbReference type="GO" id="GO:0004197">
    <property type="term" value="F:cysteine-type endopeptidase activity"/>
    <property type="evidence" value="ECO:0000318"/>
    <property type="project" value="GO_Central"/>
</dbReference>
<dbReference type="eggNOG" id="KOG1546">
    <property type="taxonomic scope" value="Eukaryota"/>
</dbReference>
<dbReference type="Pfam" id="PF00656">
    <property type="entry name" value="Peptidase_C14"/>
    <property type="match status" value="1"/>
</dbReference>
<organism evidence="3 4">
    <name type="scientific">Erythranthe guttata</name>
    <name type="common">Yellow monkey flower</name>
    <name type="synonym">Mimulus guttatus</name>
    <dbReference type="NCBI Taxonomy" id="4155"/>
    <lineage>
        <taxon>Eukaryota</taxon>
        <taxon>Viridiplantae</taxon>
        <taxon>Streptophyta</taxon>
        <taxon>Embryophyta</taxon>
        <taxon>Tracheophyta</taxon>
        <taxon>Spermatophyta</taxon>
        <taxon>Magnoliopsida</taxon>
        <taxon>eudicotyledons</taxon>
        <taxon>Gunneridae</taxon>
        <taxon>Pentapetalae</taxon>
        <taxon>asterids</taxon>
        <taxon>lamiids</taxon>
        <taxon>Lamiales</taxon>
        <taxon>Phrymaceae</taxon>
        <taxon>Erythranthe</taxon>
    </lineage>
</organism>
<sequence length="337" mass="37265">MDNEKGIVRDVKLQAVLVGCNYPDYPEGDGRLNGCINDAKMMKKMLIGRFGFDPKTIMVLTDKPGSKKLRATGQNIKIQLGNMIAKALPGDRLFFFFAGHGTSFPDEHNENLTRHAIVACDDNNITCMDFRHYVNHLPKDATLTIIADSCYSGGLIDQEPVQVGLLPYNNPRINNEDSNYKPRKLPYEVYLAQLSSKSGLNSPDIGVHLVKLFDSEASILFRLRPDQHPKPLKADQGILLSGCEPNELTSDEPADKNGPAGGVFTKTVAAIVNGHPAPITNKNLVIRARRILGNRKKDPQHPCLYCSRKNADAVFLRKASPGRAEICETSEDRVVEE</sequence>
<dbReference type="InterPro" id="IPR050452">
    <property type="entry name" value="Metacaspase"/>
</dbReference>
<accession>A0A022PZD3</accession>
<dbReference type="GO" id="GO:0006508">
    <property type="term" value="P:proteolysis"/>
    <property type="evidence" value="ECO:0000318"/>
    <property type="project" value="GO_Central"/>
</dbReference>
<dbReference type="OrthoDB" id="3223806at2759"/>
<reference evidence="3 4" key="1">
    <citation type="journal article" date="2013" name="Proc. Natl. Acad. Sci. U.S.A.">
        <title>Fine-scale variation in meiotic recombination in Mimulus inferred from population shotgun sequencing.</title>
        <authorList>
            <person name="Hellsten U."/>
            <person name="Wright K.M."/>
            <person name="Jenkins J."/>
            <person name="Shu S."/>
            <person name="Yuan Y."/>
            <person name="Wessler S.R."/>
            <person name="Schmutz J."/>
            <person name="Willis J.H."/>
            <person name="Rokhsar D.S."/>
        </authorList>
    </citation>
    <scope>NUCLEOTIDE SEQUENCE [LARGE SCALE GENOMIC DNA]</scope>
    <source>
        <strain evidence="4">cv. DUN x IM62</strain>
    </source>
</reference>
<feature type="domain" description="Peptidase C14 caspase" evidence="2">
    <location>
        <begin position="15"/>
        <end position="307"/>
    </location>
</feature>
<dbReference type="PANTHER" id="PTHR48104">
    <property type="entry name" value="METACASPASE-4"/>
    <property type="match status" value="1"/>
</dbReference>
<dbReference type="Gene3D" id="3.40.50.1460">
    <property type="match status" value="1"/>
</dbReference>
<dbReference type="GO" id="GO:0005737">
    <property type="term" value="C:cytoplasm"/>
    <property type="evidence" value="ECO:0000318"/>
    <property type="project" value="GO_Central"/>
</dbReference>
<protein>
    <recommendedName>
        <fullName evidence="2">Peptidase C14 caspase domain-containing protein</fullName>
    </recommendedName>
</protein>
<dbReference type="KEGG" id="egt:105976515"/>
<comment type="similarity">
    <text evidence="1">Belongs to the peptidase C14B family.</text>
</comment>
<dbReference type="Proteomes" id="UP000030748">
    <property type="component" value="Unassembled WGS sequence"/>
</dbReference>
<name>A0A022PZD3_ERYGU</name>
<evidence type="ECO:0000256" key="1">
    <source>
        <dbReference type="ARBA" id="ARBA00009005"/>
    </source>
</evidence>
<dbReference type="PANTHER" id="PTHR48104:SF7">
    <property type="entry name" value="METACASPASE-9"/>
    <property type="match status" value="1"/>
</dbReference>
<keyword evidence="4" id="KW-1185">Reference proteome</keyword>
<proteinExistence type="inferred from homology"/>
<evidence type="ECO:0000313" key="3">
    <source>
        <dbReference type="EMBL" id="EYU20864.1"/>
    </source>
</evidence>